<dbReference type="Gene3D" id="3.30.9.10">
    <property type="entry name" value="D-Amino Acid Oxidase, subunit A, domain 2"/>
    <property type="match status" value="1"/>
</dbReference>
<evidence type="ECO:0000259" key="1">
    <source>
        <dbReference type="Pfam" id="PF01266"/>
    </source>
</evidence>
<evidence type="ECO:0000313" key="2">
    <source>
        <dbReference type="EMBL" id="MDV6310872.1"/>
    </source>
</evidence>
<dbReference type="GO" id="GO:0016491">
    <property type="term" value="F:oxidoreductase activity"/>
    <property type="evidence" value="ECO:0007669"/>
    <property type="project" value="UniProtKB-KW"/>
</dbReference>
<dbReference type="Proteomes" id="UP001185922">
    <property type="component" value="Unassembled WGS sequence"/>
</dbReference>
<dbReference type="PANTHER" id="PTHR13847">
    <property type="entry name" value="SARCOSINE DEHYDROGENASE-RELATED"/>
    <property type="match status" value="1"/>
</dbReference>
<evidence type="ECO:0000313" key="3">
    <source>
        <dbReference type="Proteomes" id="UP001185922"/>
    </source>
</evidence>
<dbReference type="Gene3D" id="3.50.50.60">
    <property type="entry name" value="FAD/NAD(P)-binding domain"/>
    <property type="match status" value="1"/>
</dbReference>
<dbReference type="PANTHER" id="PTHR13847:SF281">
    <property type="entry name" value="FAD DEPENDENT OXIDOREDUCTASE DOMAIN-CONTAINING PROTEIN"/>
    <property type="match status" value="1"/>
</dbReference>
<feature type="domain" description="FAD dependent oxidoreductase" evidence="1">
    <location>
        <begin position="47"/>
        <end position="411"/>
    </location>
</feature>
<keyword evidence="2" id="KW-0560">Oxidoreductase</keyword>
<dbReference type="InterPro" id="IPR036188">
    <property type="entry name" value="FAD/NAD-bd_sf"/>
</dbReference>
<proteinExistence type="predicted"/>
<gene>
    <name evidence="2" type="ORF">R3Q15_02970</name>
</gene>
<organism evidence="2 3">
    <name type="scientific">Gordonia amicalis</name>
    <dbReference type="NCBI Taxonomy" id="89053"/>
    <lineage>
        <taxon>Bacteria</taxon>
        <taxon>Bacillati</taxon>
        <taxon>Actinomycetota</taxon>
        <taxon>Actinomycetes</taxon>
        <taxon>Mycobacteriales</taxon>
        <taxon>Gordoniaceae</taxon>
        <taxon>Gordonia</taxon>
    </lineage>
</organism>
<dbReference type="GO" id="GO:0005737">
    <property type="term" value="C:cytoplasm"/>
    <property type="evidence" value="ECO:0007669"/>
    <property type="project" value="TreeGrafter"/>
</dbReference>
<accession>A0AAE4R329</accession>
<reference evidence="2" key="1">
    <citation type="submission" date="2023-10" db="EMBL/GenBank/DDBJ databases">
        <title>Development of a sustainable strategy for remediation of hydrocarbon-contaminated territories based on the waste exchange concept.</title>
        <authorList>
            <person name="Krivoruchko A."/>
        </authorList>
    </citation>
    <scope>NUCLEOTIDE SEQUENCE</scope>
    <source>
        <strain evidence="2">IEGM 1279</strain>
    </source>
</reference>
<dbReference type="SUPFAM" id="SSF51905">
    <property type="entry name" value="FAD/NAD(P)-binding domain"/>
    <property type="match status" value="1"/>
</dbReference>
<protein>
    <submittedName>
        <fullName evidence="2">FAD-dependent oxidoreductase</fullName>
        <ecNumber evidence="2">1.-.-.-</ecNumber>
    </submittedName>
</protein>
<dbReference type="InterPro" id="IPR006076">
    <property type="entry name" value="FAD-dep_OxRdtase"/>
</dbReference>
<dbReference type="EC" id="1.-.-.-" evidence="2"/>
<dbReference type="AlphaFoldDB" id="A0AAE4R329"/>
<sequence>MTTGTWAREPTSRGVEMVAQAAARPYWLDRDLRPEPRPRLVGEVTADLLVIGGGLTGLWTAVQAAERDPSRTIVLVERDRIAEHASGRNGGFCAASLTHGLGNGLQRFRDEMPTLLRMGRETLDAIESTLTRLGIDADVERTGELDLATTGWQYDALAETAAAGRALGEELVLLDASAARERVDSPMVRGALYDPEVMLIDPAKLAFGLADAAERLGVRIHEETEVLGLSGGSSGHGSSGKVCARTGYGQARAGRVVVATSASRSLVRRLRLYTVPVWDYALMTEPLSDDQLASLGWSGREGLADSGPRFHYFRLTADNRLLFGGWDAPYHFGSDDDPRRAHHPGEWALLGEHLLQMFPQLEGITATHTWGGVIDTCSRFCAFWDTSHDGHVVTAVGFTGLGVGASHFAAATALDLVDGRQTERTALEMVRRKPLPFPPEPVRWAGITLTRHQIARSERRNGRRGAWLTLLDKVGLGFDS</sequence>
<dbReference type="Pfam" id="PF01266">
    <property type="entry name" value="DAO"/>
    <property type="match status" value="1"/>
</dbReference>
<dbReference type="EMBL" id="JAWLKH010000002">
    <property type="protein sequence ID" value="MDV6310872.1"/>
    <property type="molecule type" value="Genomic_DNA"/>
</dbReference>
<comment type="caution">
    <text evidence="2">The sequence shown here is derived from an EMBL/GenBank/DDBJ whole genome shotgun (WGS) entry which is preliminary data.</text>
</comment>
<dbReference type="RefSeq" id="WP_201450615.1">
    <property type="nucleotide sequence ID" value="NZ_JAWLKH010000002.1"/>
</dbReference>
<name>A0AAE4R329_9ACTN</name>